<dbReference type="OrthoDB" id="202153at2157"/>
<accession>A0A1H9ET66</accession>
<dbReference type="STRING" id="1186196.SAMN04489841_1374"/>
<name>A0A1H9ET66_9EURY</name>
<dbReference type="AlphaFoldDB" id="A0A1H9ET66"/>
<reference evidence="3" key="1">
    <citation type="submission" date="2016-10" db="EMBL/GenBank/DDBJ databases">
        <authorList>
            <person name="Varghese N."/>
            <person name="Submissions S."/>
        </authorList>
    </citation>
    <scope>NUCLEOTIDE SEQUENCE [LARGE SCALE GENOMIC DNA]</scope>
    <source>
        <strain evidence="3">DSM 25055</strain>
    </source>
</reference>
<feature type="region of interest" description="Disordered" evidence="1">
    <location>
        <begin position="1"/>
        <end position="34"/>
    </location>
</feature>
<evidence type="ECO:0000313" key="3">
    <source>
        <dbReference type="Proteomes" id="UP000199114"/>
    </source>
</evidence>
<protein>
    <submittedName>
        <fullName evidence="2">Uncharacterized protein</fullName>
    </submittedName>
</protein>
<sequence length="95" mass="10900">MSTDTNDTDNADESNSTNIDSRVPRDSAALKHTARRAAREDIAWRFDKAEKNVRTDRRSRPVGTLTPTGRYCIEREDEDDAWITSRWAVSEEDAR</sequence>
<feature type="compositionally biased region" description="Acidic residues" evidence="1">
    <location>
        <begin position="1"/>
        <end position="12"/>
    </location>
</feature>
<keyword evidence="3" id="KW-1185">Reference proteome</keyword>
<dbReference type="EMBL" id="FOFD01000002">
    <property type="protein sequence ID" value="SEQ28777.1"/>
    <property type="molecule type" value="Genomic_DNA"/>
</dbReference>
<dbReference type="RefSeq" id="WP_090615387.1">
    <property type="nucleotide sequence ID" value="NZ_FOFD01000002.1"/>
</dbReference>
<proteinExistence type="predicted"/>
<organism evidence="2 3">
    <name type="scientific">Natrinema salaciae</name>
    <dbReference type="NCBI Taxonomy" id="1186196"/>
    <lineage>
        <taxon>Archaea</taxon>
        <taxon>Methanobacteriati</taxon>
        <taxon>Methanobacteriota</taxon>
        <taxon>Stenosarchaea group</taxon>
        <taxon>Halobacteria</taxon>
        <taxon>Halobacteriales</taxon>
        <taxon>Natrialbaceae</taxon>
        <taxon>Natrinema</taxon>
    </lineage>
</organism>
<evidence type="ECO:0000256" key="1">
    <source>
        <dbReference type="SAM" id="MobiDB-lite"/>
    </source>
</evidence>
<evidence type="ECO:0000313" key="2">
    <source>
        <dbReference type="EMBL" id="SEQ28777.1"/>
    </source>
</evidence>
<dbReference type="Proteomes" id="UP000199114">
    <property type="component" value="Unassembled WGS sequence"/>
</dbReference>
<gene>
    <name evidence="2" type="ORF">SAMN04489841_1374</name>
</gene>